<dbReference type="Proteomes" id="UP001515641">
    <property type="component" value="Unassembled WGS sequence"/>
</dbReference>
<dbReference type="RefSeq" id="WP_146176563.1">
    <property type="nucleotide sequence ID" value="NZ_JAAOMA010000002.1"/>
</dbReference>
<sequence>MQLFRSTPVKASLDIVIPRYLDARPAKEASALAQVLTACSNRALEQGVYPDLGALRADCQRWGAIVAGSRQFNNRQGAELDGKLDRLGAALKQSLQGIEQRIQAEGRHYGDRLQLAKQGYAVDLEPSRRVLGDKLALSFG</sequence>
<protein>
    <submittedName>
        <fullName evidence="1">Uncharacterized protein</fullName>
    </submittedName>
</protein>
<dbReference type="EMBL" id="JAAOMA010000002">
    <property type="protein sequence ID" value="NHR03936.1"/>
    <property type="molecule type" value="Genomic_DNA"/>
</dbReference>
<gene>
    <name evidence="1" type="ORF">HA052_01880</name>
</gene>
<name>A0ABX0L312_9NEIS</name>
<organism evidence="1 2">
    <name type="scientific">Chromobacterium fluminis</name>
    <dbReference type="NCBI Taxonomy" id="3044269"/>
    <lineage>
        <taxon>Bacteria</taxon>
        <taxon>Pseudomonadati</taxon>
        <taxon>Pseudomonadota</taxon>
        <taxon>Betaproteobacteria</taxon>
        <taxon>Neisseriales</taxon>
        <taxon>Chromobacteriaceae</taxon>
        <taxon>Chromobacterium</taxon>
    </lineage>
</organism>
<reference evidence="1 2" key="1">
    <citation type="submission" date="2020-03" db="EMBL/GenBank/DDBJ databases">
        <title>Draft genome sequence of environmentally isolated cultures.</title>
        <authorList>
            <person name="Wilson H.S."/>
            <person name="De Leon M.E."/>
        </authorList>
    </citation>
    <scope>NUCLEOTIDE SEQUENCE [LARGE SCALE GENOMIC DNA]</scope>
    <source>
        <strain evidence="1 2">HSC-31F16</strain>
    </source>
</reference>
<evidence type="ECO:0000313" key="2">
    <source>
        <dbReference type="Proteomes" id="UP001515641"/>
    </source>
</evidence>
<proteinExistence type="predicted"/>
<comment type="caution">
    <text evidence="1">The sequence shown here is derived from an EMBL/GenBank/DDBJ whole genome shotgun (WGS) entry which is preliminary data.</text>
</comment>
<keyword evidence="2" id="KW-1185">Reference proteome</keyword>
<accession>A0ABX0L312</accession>
<evidence type="ECO:0000313" key="1">
    <source>
        <dbReference type="EMBL" id="NHR03936.1"/>
    </source>
</evidence>